<dbReference type="AlphaFoldDB" id="A0A7W9B079"/>
<dbReference type="RefSeq" id="WP_183655656.1">
    <property type="nucleotide sequence ID" value="NZ_JACIJG010000015.1"/>
</dbReference>
<proteinExistence type="predicted"/>
<dbReference type="PANTHER" id="PTHR36180:SF2">
    <property type="entry name" value="BRO FAMILY PROTEIN"/>
    <property type="match status" value="1"/>
</dbReference>
<accession>A0A7W9B079</accession>
<name>A0A7W9B079_9HYPH</name>
<keyword evidence="3" id="KW-1185">Reference proteome</keyword>
<dbReference type="EMBL" id="JACIJG010000015">
    <property type="protein sequence ID" value="MBB5703626.1"/>
    <property type="molecule type" value="Genomic_DNA"/>
</dbReference>
<dbReference type="PROSITE" id="PS51750">
    <property type="entry name" value="BRO_N"/>
    <property type="match status" value="1"/>
</dbReference>
<sequence length="300" mass="32593">MQTEIDIKNFEFEGNGVRSIIQNEEPWFVLSDVCRVLEVRNVGNAAARLDDDEKSSIRNTDVTSAGGNPNISIINESGLYSLILTSRKPAAKRFKKWVTSEVLPTLRRTGVYIMDGRDEDLPSLADGKVFGMKVAKVNAAARLISVANAIYGPEAARALWENEAGLPKVAHKSVTALAGTPADDPTGCLRHLLRSATENGRTIGETLRLALHDSVAARLLPKYGMLADPHIHKGYLAIASEHPFLGSVFSQTQWAGDWKIAMMQLAGAKSARLRISGESNPTPVVLVPKRSVLAVLTSYH</sequence>
<comment type="caution">
    <text evidence="2">The sequence shown here is derived from an EMBL/GenBank/DDBJ whole genome shotgun (WGS) entry which is preliminary data.</text>
</comment>
<dbReference type="InterPro" id="IPR003497">
    <property type="entry name" value="BRO_N_domain"/>
</dbReference>
<organism evidence="2 3">
    <name type="scientific">Brucella daejeonensis</name>
    <dbReference type="NCBI Taxonomy" id="659015"/>
    <lineage>
        <taxon>Bacteria</taxon>
        <taxon>Pseudomonadati</taxon>
        <taxon>Pseudomonadota</taxon>
        <taxon>Alphaproteobacteria</taxon>
        <taxon>Hyphomicrobiales</taxon>
        <taxon>Brucellaceae</taxon>
        <taxon>Brucella/Ochrobactrum group</taxon>
        <taxon>Brucella</taxon>
    </lineage>
</organism>
<dbReference type="PANTHER" id="PTHR36180">
    <property type="entry name" value="DNA-BINDING PROTEIN-RELATED-RELATED"/>
    <property type="match status" value="1"/>
</dbReference>
<evidence type="ECO:0000313" key="3">
    <source>
        <dbReference type="Proteomes" id="UP000555546"/>
    </source>
</evidence>
<feature type="domain" description="Bro-N" evidence="1">
    <location>
        <begin position="4"/>
        <end position="110"/>
    </location>
</feature>
<protein>
    <submittedName>
        <fullName evidence="2">Prophage antirepressor-like protein</fullName>
    </submittedName>
</protein>
<evidence type="ECO:0000259" key="1">
    <source>
        <dbReference type="PROSITE" id="PS51750"/>
    </source>
</evidence>
<evidence type="ECO:0000313" key="2">
    <source>
        <dbReference type="EMBL" id="MBB5703626.1"/>
    </source>
</evidence>
<dbReference type="Pfam" id="PF02498">
    <property type="entry name" value="Bro-N"/>
    <property type="match status" value="1"/>
</dbReference>
<dbReference type="SMART" id="SM01040">
    <property type="entry name" value="Bro-N"/>
    <property type="match status" value="1"/>
</dbReference>
<dbReference type="Proteomes" id="UP000555546">
    <property type="component" value="Unassembled WGS sequence"/>
</dbReference>
<reference evidence="2 3" key="1">
    <citation type="submission" date="2020-08" db="EMBL/GenBank/DDBJ databases">
        <title>Genomic Encyclopedia of Type Strains, Phase IV (KMG-IV): sequencing the most valuable type-strain genomes for metagenomic binning, comparative biology and taxonomic classification.</title>
        <authorList>
            <person name="Goeker M."/>
        </authorList>
    </citation>
    <scope>NUCLEOTIDE SEQUENCE [LARGE SCALE GENOMIC DNA]</scope>
    <source>
        <strain evidence="2 3">DSM 26944</strain>
    </source>
</reference>
<gene>
    <name evidence="2" type="ORF">FHS76_003533</name>
</gene>